<dbReference type="GO" id="GO:0005737">
    <property type="term" value="C:cytoplasm"/>
    <property type="evidence" value="ECO:0007669"/>
    <property type="project" value="UniProtKB-SubCell"/>
</dbReference>
<evidence type="ECO:0000256" key="8">
    <source>
        <dbReference type="SAM" id="MobiDB-lite"/>
    </source>
</evidence>
<sequence length="774" mass="87113">MAPFGEGGGEGSGGGDGDDARRGWDPLRSGSAPPTMEGGNAAAALAADAVFGGPAAGSFFSGVDGLGARLDEVSRRRGGVPQDRFGHSVSQSMRPPGLLYNGTTELEDRQFRPNRVDSVGPLANYPTLDVCSHWSDTDTDSVEFRRHVQSCFLSDSEKMNPYGTRDLNAPYLYESDLSDGLSGLRLTNNTVIDERSYEEQLQDEMLKRRQDLSTKLRDDNQCHMDGNFLHTPRSGRMDIHSPLMYGDGILRRQVSALDGSNVSRLNFHRIKDVDHLPFAEELATTGSDNLHRDTNPVRNANMANMINPMSNRYNSTDFEFVRNRKAFLNDVLAQQYLQDSLMIIYHEDPRFPYLRMQRSRSHFQPNSRDIQSDRGRQSSRFFHRRTATGLNLGSQVYHDNSLLKHLDLPLDNVDKNGVDSLELINVVGHVKEVSMDQYGSRFIQQKLDHASASDREKIFPEILSNTVALATDVFGNYVIQKFLEFATESQLIQLSEQLKGHILDLSLQMYGCRVVQKVLEVFDMDQKINVVQELKNSVLKCIADQNGNHVIQKCIECVSEDRIPFVIEPILSEIVDLCTHQYGCRVIQRVLEHCHDPSTQSAIMDKIVQNTSSLTDNKFGNYVVQHVLEHGKPEERSSIIQKLFGQVVNLSKQKFASSVIEKCLTYGTPEERDVIIGEIISSSQIFQELMKDQFGNYVVQRVLQTCDDKDLDMILSSIKLHLNKLMNYTYGKHIVARVEKLLVTGEKRARMAASTSCQNQQSTNCTDADANKHF</sequence>
<dbReference type="Gene3D" id="1.25.10.10">
    <property type="entry name" value="Leucine-rich Repeat Variant"/>
    <property type="match status" value="1"/>
</dbReference>
<name>A0A2T8KIC0_9POAL</name>
<dbReference type="SMART" id="SM00025">
    <property type="entry name" value="Pumilio"/>
    <property type="match status" value="8"/>
</dbReference>
<organism evidence="10">
    <name type="scientific">Panicum hallii</name>
    <dbReference type="NCBI Taxonomy" id="206008"/>
    <lineage>
        <taxon>Eukaryota</taxon>
        <taxon>Viridiplantae</taxon>
        <taxon>Streptophyta</taxon>
        <taxon>Embryophyta</taxon>
        <taxon>Tracheophyta</taxon>
        <taxon>Spermatophyta</taxon>
        <taxon>Magnoliopsida</taxon>
        <taxon>Liliopsida</taxon>
        <taxon>Poales</taxon>
        <taxon>Poaceae</taxon>
        <taxon>PACMAD clade</taxon>
        <taxon>Panicoideae</taxon>
        <taxon>Panicodae</taxon>
        <taxon>Paniceae</taxon>
        <taxon>Panicinae</taxon>
        <taxon>Panicum</taxon>
        <taxon>Panicum sect. Panicum</taxon>
    </lineage>
</organism>
<feature type="repeat" description="Pumilio" evidence="7">
    <location>
        <begin position="569"/>
        <end position="605"/>
    </location>
</feature>
<comment type="function">
    <text evidence="6">Sequence-specific RNA-binding protein that regulates translation and mRNA stability by binding the 3'-UTR of target mRNAs. Binds the APUM-binding elements (APBEs) in the 3'-UTR mRNA sequence of CLV1, PNH, WUS and FAS2.</text>
</comment>
<dbReference type="EMBL" id="CM008048">
    <property type="protein sequence ID" value="PVH61933.1"/>
    <property type="molecule type" value="Genomic_DNA"/>
</dbReference>
<comment type="subcellular location">
    <subcellularLocation>
        <location evidence="1">Cytoplasm</location>
    </subcellularLocation>
</comment>
<evidence type="ECO:0000256" key="7">
    <source>
        <dbReference type="PROSITE-ProRule" id="PRU00317"/>
    </source>
</evidence>
<dbReference type="InterPro" id="IPR011989">
    <property type="entry name" value="ARM-like"/>
</dbReference>
<evidence type="ECO:0000256" key="6">
    <source>
        <dbReference type="ARBA" id="ARBA00055193"/>
    </source>
</evidence>
<dbReference type="InterPro" id="IPR033133">
    <property type="entry name" value="PUM-HD"/>
</dbReference>
<feature type="repeat" description="Pumilio" evidence="7">
    <location>
        <begin position="606"/>
        <end position="641"/>
    </location>
</feature>
<feature type="repeat" description="Pumilio" evidence="7">
    <location>
        <begin position="642"/>
        <end position="677"/>
    </location>
</feature>
<feature type="region of interest" description="Disordered" evidence="8">
    <location>
        <begin position="753"/>
        <end position="774"/>
    </location>
</feature>
<evidence type="ECO:0000256" key="5">
    <source>
        <dbReference type="ARBA" id="ARBA00022884"/>
    </source>
</evidence>
<proteinExistence type="predicted"/>
<feature type="region of interest" description="Disordered" evidence="8">
    <location>
        <begin position="77"/>
        <end position="96"/>
    </location>
</feature>
<dbReference type="Pfam" id="PF00806">
    <property type="entry name" value="PUF"/>
    <property type="match status" value="8"/>
</dbReference>
<keyword evidence="5" id="KW-0694">RNA-binding</keyword>
<dbReference type="CDD" id="cd07920">
    <property type="entry name" value="Pumilio"/>
    <property type="match status" value="1"/>
</dbReference>
<dbReference type="PANTHER" id="PTHR12537">
    <property type="entry name" value="RNA BINDING PROTEIN PUMILIO-RELATED"/>
    <property type="match status" value="1"/>
</dbReference>
<feature type="domain" description="PUM-HD" evidence="9">
    <location>
        <begin position="404"/>
        <end position="742"/>
    </location>
</feature>
<evidence type="ECO:0000259" key="9">
    <source>
        <dbReference type="PROSITE" id="PS50303"/>
    </source>
</evidence>
<dbReference type="InterPro" id="IPR033712">
    <property type="entry name" value="Pumilio_RNA-bd"/>
</dbReference>
<evidence type="ECO:0000256" key="4">
    <source>
        <dbReference type="ARBA" id="ARBA00022845"/>
    </source>
</evidence>
<feature type="compositionally biased region" description="Polar residues" evidence="8">
    <location>
        <begin position="753"/>
        <end position="766"/>
    </location>
</feature>
<keyword evidence="2" id="KW-0963">Cytoplasm</keyword>
<dbReference type="Proteomes" id="UP000243499">
    <property type="component" value="Chromosome 3"/>
</dbReference>
<keyword evidence="4" id="KW-0810">Translation regulation</keyword>
<evidence type="ECO:0000313" key="10">
    <source>
        <dbReference type="EMBL" id="PVH61933.1"/>
    </source>
</evidence>
<dbReference type="PROSITE" id="PS50302">
    <property type="entry name" value="PUM"/>
    <property type="match status" value="8"/>
</dbReference>
<feature type="repeat" description="Pumilio" evidence="7">
    <location>
        <begin position="461"/>
        <end position="496"/>
    </location>
</feature>
<dbReference type="FunFam" id="1.25.10.10:FF:000004">
    <property type="entry name" value="Pumilio homolog 1 isoform 2"/>
    <property type="match status" value="1"/>
</dbReference>
<gene>
    <name evidence="10" type="ORF">PAHAL_3G162100</name>
</gene>
<feature type="repeat" description="Pumilio" evidence="7">
    <location>
        <begin position="497"/>
        <end position="532"/>
    </location>
</feature>
<dbReference type="InterPro" id="IPR016024">
    <property type="entry name" value="ARM-type_fold"/>
</dbReference>
<feature type="region of interest" description="Disordered" evidence="8">
    <location>
        <begin position="1"/>
        <end position="39"/>
    </location>
</feature>
<dbReference type="Gramene" id="PVH61933">
    <property type="protein sequence ID" value="PVH61933"/>
    <property type="gene ID" value="PAHAL_3G162100"/>
</dbReference>
<accession>A0A2T8KIC0</accession>
<dbReference type="GO" id="GO:0003729">
    <property type="term" value="F:mRNA binding"/>
    <property type="evidence" value="ECO:0007669"/>
    <property type="project" value="UniProtKB-ARBA"/>
</dbReference>
<evidence type="ECO:0000256" key="3">
    <source>
        <dbReference type="ARBA" id="ARBA00022737"/>
    </source>
</evidence>
<dbReference type="InterPro" id="IPR001313">
    <property type="entry name" value="Pumilio_RNA-bd_rpt"/>
</dbReference>
<evidence type="ECO:0000256" key="1">
    <source>
        <dbReference type="ARBA" id="ARBA00004496"/>
    </source>
</evidence>
<dbReference type="PROSITE" id="PS50303">
    <property type="entry name" value="PUM_HD"/>
    <property type="match status" value="1"/>
</dbReference>
<reference evidence="10" key="1">
    <citation type="submission" date="2018-04" db="EMBL/GenBank/DDBJ databases">
        <title>WGS assembly of Panicum hallii.</title>
        <authorList>
            <person name="Lovell J."/>
            <person name="Jenkins J."/>
            <person name="Lowry D."/>
            <person name="Mamidi S."/>
            <person name="Sreedasyam A."/>
            <person name="Weng X."/>
            <person name="Barry K."/>
            <person name="Bonette J."/>
            <person name="Campitelli B."/>
            <person name="Daum C."/>
            <person name="Gordon S."/>
            <person name="Gould B."/>
            <person name="Lipzen A."/>
            <person name="Macqueen A."/>
            <person name="Palacio-Mejia J."/>
            <person name="Plott C."/>
            <person name="Shakirov E."/>
            <person name="Shu S."/>
            <person name="Yoshinaga Y."/>
            <person name="Zane M."/>
            <person name="Rokhsar D."/>
            <person name="Grimwood J."/>
            <person name="Schmutz J."/>
            <person name="Juenger T."/>
        </authorList>
    </citation>
    <scope>NUCLEOTIDE SEQUENCE [LARGE SCALE GENOMIC DNA]</scope>
    <source>
        <strain evidence="10">FIL2</strain>
    </source>
</reference>
<feature type="repeat" description="Pumilio" evidence="7">
    <location>
        <begin position="533"/>
        <end position="568"/>
    </location>
</feature>
<dbReference type="GO" id="GO:0006417">
    <property type="term" value="P:regulation of translation"/>
    <property type="evidence" value="ECO:0007669"/>
    <property type="project" value="UniProtKB-KW"/>
</dbReference>
<feature type="repeat" description="Pumilio" evidence="7">
    <location>
        <begin position="678"/>
        <end position="716"/>
    </location>
</feature>
<protein>
    <recommendedName>
        <fullName evidence="9">PUM-HD domain-containing protein</fullName>
    </recommendedName>
</protein>
<evidence type="ECO:0000256" key="2">
    <source>
        <dbReference type="ARBA" id="ARBA00022490"/>
    </source>
</evidence>
<keyword evidence="3" id="KW-0677">Repeat</keyword>
<dbReference type="PANTHER" id="PTHR12537:SF62">
    <property type="entry name" value="PUMILIO HOMOLOG 3"/>
    <property type="match status" value="1"/>
</dbReference>
<dbReference type="SUPFAM" id="SSF48371">
    <property type="entry name" value="ARM repeat"/>
    <property type="match status" value="1"/>
</dbReference>
<dbReference type="AlphaFoldDB" id="A0A2T8KIC0"/>
<feature type="repeat" description="Pumilio" evidence="7">
    <location>
        <begin position="425"/>
        <end position="460"/>
    </location>
</feature>
<feature type="compositionally biased region" description="Gly residues" evidence="8">
    <location>
        <begin position="1"/>
        <end position="15"/>
    </location>
</feature>